<reference evidence="1" key="1">
    <citation type="journal article" date="2014" name="Int. J. Syst. Evol. Microbiol.">
        <title>Complete genome of a new Firmicutes species belonging to the dominant human colonic microbiota ('Ruminococcus bicirculans') reveals two chromosomes and a selective capacity to utilize plant glucans.</title>
        <authorList>
            <consortium name="NISC Comparative Sequencing Program"/>
            <person name="Wegmann U."/>
            <person name="Louis P."/>
            <person name="Goesmann A."/>
            <person name="Henrissat B."/>
            <person name="Duncan S.H."/>
            <person name="Flint H.J."/>
        </authorList>
    </citation>
    <scope>NUCLEOTIDE SEQUENCE</scope>
    <source>
        <strain evidence="1">CGMCC 1.12707</strain>
    </source>
</reference>
<dbReference type="STRING" id="1434701.SAMN05443634_11520"/>
<evidence type="ECO:0000313" key="1">
    <source>
        <dbReference type="EMBL" id="GGE97046.1"/>
    </source>
</evidence>
<reference evidence="2" key="3">
    <citation type="submission" date="2016-11" db="EMBL/GenBank/DDBJ databases">
        <authorList>
            <person name="Jaros S."/>
            <person name="Januszkiewicz K."/>
            <person name="Wedrychowicz H."/>
        </authorList>
    </citation>
    <scope>NUCLEOTIDE SEQUENCE [LARGE SCALE GENOMIC DNA]</scope>
    <source>
        <strain evidence="2">DSM 27989</strain>
    </source>
</reference>
<reference evidence="3" key="2">
    <citation type="submission" date="2016-11" db="EMBL/GenBank/DDBJ databases">
        <authorList>
            <person name="Varghese N."/>
            <person name="Submissions S."/>
        </authorList>
    </citation>
    <scope>NUCLEOTIDE SEQUENCE [LARGE SCALE GENOMIC DNA]</scope>
    <source>
        <strain evidence="3">DSM 27989</strain>
    </source>
</reference>
<evidence type="ECO:0000313" key="3">
    <source>
        <dbReference type="Proteomes" id="UP000184120"/>
    </source>
</evidence>
<keyword evidence="4" id="KW-1185">Reference proteome</keyword>
<proteinExistence type="predicted"/>
<dbReference type="AlphaFoldDB" id="A0A1M7CSN5"/>
<reference evidence="4" key="4">
    <citation type="journal article" date="2019" name="Int. J. Syst. Evol. Microbiol.">
        <title>The Global Catalogue of Microorganisms (GCM) 10K type strain sequencing project: providing services to taxonomists for standard genome sequencing and annotation.</title>
        <authorList>
            <consortium name="The Broad Institute Genomics Platform"/>
            <consortium name="The Broad Institute Genome Sequencing Center for Infectious Disease"/>
            <person name="Wu L."/>
            <person name="Ma J."/>
        </authorList>
    </citation>
    <scope>NUCLEOTIDE SEQUENCE [LARGE SCALE GENOMIC DNA]</scope>
    <source>
        <strain evidence="4">CGMCC 1.12707</strain>
    </source>
</reference>
<dbReference type="Proteomes" id="UP000184120">
    <property type="component" value="Unassembled WGS sequence"/>
</dbReference>
<dbReference type="RefSeq" id="WP_072934007.1">
    <property type="nucleotide sequence ID" value="NZ_BMFL01000008.1"/>
</dbReference>
<evidence type="ECO:0000313" key="4">
    <source>
        <dbReference type="Proteomes" id="UP000650994"/>
    </source>
</evidence>
<protein>
    <submittedName>
        <fullName evidence="2">Uncharacterized protein</fullName>
    </submittedName>
</protein>
<organism evidence="2 3">
    <name type="scientific">Chishuiella changwenlii</name>
    <dbReference type="NCBI Taxonomy" id="1434701"/>
    <lineage>
        <taxon>Bacteria</taxon>
        <taxon>Pseudomonadati</taxon>
        <taxon>Bacteroidota</taxon>
        <taxon>Flavobacteriia</taxon>
        <taxon>Flavobacteriales</taxon>
        <taxon>Weeksellaceae</taxon>
        <taxon>Chishuiella</taxon>
    </lineage>
</organism>
<gene>
    <name evidence="1" type="ORF">GCM10010984_13170</name>
    <name evidence="2" type="ORF">SAMN05443634_11520</name>
</gene>
<dbReference type="OrthoDB" id="1099259at2"/>
<evidence type="ECO:0000313" key="2">
    <source>
        <dbReference type="EMBL" id="SHL70190.1"/>
    </source>
</evidence>
<dbReference type="EMBL" id="BMFL01000008">
    <property type="protein sequence ID" value="GGE97046.1"/>
    <property type="molecule type" value="Genomic_DNA"/>
</dbReference>
<accession>A0A1M7CSN5</accession>
<reference evidence="1" key="5">
    <citation type="submission" date="2024-05" db="EMBL/GenBank/DDBJ databases">
        <authorList>
            <person name="Sun Q."/>
            <person name="Zhou Y."/>
        </authorList>
    </citation>
    <scope>NUCLEOTIDE SEQUENCE</scope>
    <source>
        <strain evidence="1">CGMCC 1.12707</strain>
    </source>
</reference>
<name>A0A1M7CSN5_9FLAO</name>
<dbReference type="EMBL" id="FRBH01000015">
    <property type="protein sequence ID" value="SHL70190.1"/>
    <property type="molecule type" value="Genomic_DNA"/>
</dbReference>
<sequence length="78" mass="9240">MELPKFLVADNSAFPDKIFILHTEYPRFLLDVENDDIEWFEDISEEEDNEEFDTEVANLIEEALDFYDAEMASLDEEE</sequence>
<dbReference type="Proteomes" id="UP000650994">
    <property type="component" value="Unassembled WGS sequence"/>
</dbReference>